<evidence type="ECO:0000256" key="1">
    <source>
        <dbReference type="SAM" id="Coils"/>
    </source>
</evidence>
<protein>
    <submittedName>
        <fullName evidence="3">AAA domain-containing protein</fullName>
    </submittedName>
</protein>
<feature type="domain" description="Endonuclease GajA/Old nuclease/RecF-like AAA" evidence="2">
    <location>
        <begin position="1"/>
        <end position="339"/>
    </location>
</feature>
<dbReference type="AlphaFoldDB" id="A0A1M6S3K5"/>
<feature type="coiled-coil region" evidence="1">
    <location>
        <begin position="226"/>
        <end position="300"/>
    </location>
</feature>
<accession>A0A1M6S3K5</accession>
<evidence type="ECO:0000313" key="4">
    <source>
        <dbReference type="Proteomes" id="UP000183952"/>
    </source>
</evidence>
<dbReference type="PANTHER" id="PTHR32182:SF0">
    <property type="entry name" value="DNA REPLICATION AND REPAIR PROTEIN RECF"/>
    <property type="match status" value="1"/>
</dbReference>
<dbReference type="EMBL" id="FRAD01000025">
    <property type="protein sequence ID" value="SHK39219.1"/>
    <property type="molecule type" value="Genomic_DNA"/>
</dbReference>
<dbReference type="InterPro" id="IPR027417">
    <property type="entry name" value="P-loop_NTPase"/>
</dbReference>
<dbReference type="STRING" id="1121331.SAMN02745248_02442"/>
<dbReference type="GO" id="GO:0006302">
    <property type="term" value="P:double-strand break repair"/>
    <property type="evidence" value="ECO:0007669"/>
    <property type="project" value="TreeGrafter"/>
</dbReference>
<keyword evidence="4" id="KW-1185">Reference proteome</keyword>
<dbReference type="Proteomes" id="UP000183952">
    <property type="component" value="Unassembled WGS sequence"/>
</dbReference>
<dbReference type="Gene3D" id="3.40.50.300">
    <property type="entry name" value="P-loop containing nucleotide triphosphate hydrolases"/>
    <property type="match status" value="1"/>
</dbReference>
<dbReference type="Pfam" id="PF13175">
    <property type="entry name" value="AAA_15"/>
    <property type="match status" value="1"/>
</dbReference>
<dbReference type="InterPro" id="IPR041685">
    <property type="entry name" value="AAA_GajA/Old/RecF-like"/>
</dbReference>
<reference evidence="3 4" key="1">
    <citation type="submission" date="2016-11" db="EMBL/GenBank/DDBJ databases">
        <authorList>
            <person name="Jaros S."/>
            <person name="Januszkiewicz K."/>
            <person name="Wedrychowicz H."/>
        </authorList>
    </citation>
    <scope>NUCLEOTIDE SEQUENCE [LARGE SCALE GENOMIC DNA]</scope>
    <source>
        <strain evidence="3 4">DSM 3090</strain>
    </source>
</reference>
<gene>
    <name evidence="3" type="ORF">SAMN02745248_02442</name>
</gene>
<dbReference type="GO" id="GO:0000731">
    <property type="term" value="P:DNA synthesis involved in DNA repair"/>
    <property type="evidence" value="ECO:0007669"/>
    <property type="project" value="TreeGrafter"/>
</dbReference>
<dbReference type="SUPFAM" id="SSF52540">
    <property type="entry name" value="P-loop containing nucleoside triphosphate hydrolases"/>
    <property type="match status" value="1"/>
</dbReference>
<evidence type="ECO:0000313" key="3">
    <source>
        <dbReference type="EMBL" id="SHK39219.1"/>
    </source>
</evidence>
<sequence>MKISRLSIKNFLGINETELDLKKVNYVKGPKGSGKTSILEAIEKLFTNKNRRTELVKHGETESCLYVKTDDGLEIDRKLRTDKADYLKVRKNEATAPSTETFLRSMIQGQIFRPLDWINLSIQEQTKSILSMLEIGWTMEQIQGWFGEIPSNIDYDMHILQILRSIESKYFKEREEINREVKELEIQVKGMMDELPAGYDSEKWRDKKLQDYYSKVTEAQKINHWIDEAKTLKENYESKVASIKAQAEGEKSKVKLKYNEQRQDIKDIIELSKGRIDKAKEFITSANERTEIELSKLDNEFDAEYQALLQKYAEKKDLKRKEILSQVDEQKDLISINESKIAAKEQELRGLDELEDHEYSAIDEKEINACEAERIRLGKAAEYLESNTPVDITPLQAQAEEVERMQSYIREYDRMCDIRDNRLTPKREYSALLTEKIIKARELPGELLKVARMPIQGISVDNNGLIRINETLISDLSDGEKLDLSLTIAKAQCGELKLICLDRFESLNPAARKELISQMVDDDYQYIITSTESDDFEIVQFDSEDDVNKYFEGDK</sequence>
<keyword evidence="1" id="KW-0175">Coiled coil</keyword>
<organism evidence="3 4">
    <name type="scientific">Hathewaya proteolytica DSM 3090</name>
    <dbReference type="NCBI Taxonomy" id="1121331"/>
    <lineage>
        <taxon>Bacteria</taxon>
        <taxon>Bacillati</taxon>
        <taxon>Bacillota</taxon>
        <taxon>Clostridia</taxon>
        <taxon>Eubacteriales</taxon>
        <taxon>Clostridiaceae</taxon>
        <taxon>Hathewaya</taxon>
    </lineage>
</organism>
<name>A0A1M6S3K5_9CLOT</name>
<dbReference type="PANTHER" id="PTHR32182">
    <property type="entry name" value="DNA REPLICATION AND REPAIR PROTEIN RECF"/>
    <property type="match status" value="1"/>
</dbReference>
<proteinExistence type="predicted"/>
<evidence type="ECO:0000259" key="2">
    <source>
        <dbReference type="Pfam" id="PF13175"/>
    </source>
</evidence>
<feature type="coiled-coil region" evidence="1">
    <location>
        <begin position="167"/>
        <end position="194"/>
    </location>
</feature>